<dbReference type="Gene3D" id="2.40.170.20">
    <property type="entry name" value="TonB-dependent receptor, beta-barrel domain"/>
    <property type="match status" value="1"/>
</dbReference>
<dbReference type="Pfam" id="PF07715">
    <property type="entry name" value="Plug"/>
    <property type="match status" value="1"/>
</dbReference>
<dbReference type="PANTHER" id="PTHR30069:SF29">
    <property type="entry name" value="HEMOGLOBIN AND HEMOGLOBIN-HAPTOGLOBIN-BINDING PROTEIN 1-RELATED"/>
    <property type="match status" value="1"/>
</dbReference>
<feature type="domain" description="TonB-dependent receptor plug" evidence="10">
    <location>
        <begin position="75"/>
        <end position="181"/>
    </location>
</feature>
<comment type="subcellular location">
    <subcellularLocation>
        <location evidence="1 8">Cell outer membrane</location>
        <topology evidence="1 8">Multi-pass membrane protein</topology>
    </subcellularLocation>
</comment>
<comment type="caution">
    <text evidence="11">The sequence shown here is derived from an EMBL/GenBank/DDBJ whole genome shotgun (WGS) entry which is preliminary data.</text>
</comment>
<dbReference type="InterPro" id="IPR012910">
    <property type="entry name" value="Plug_dom"/>
</dbReference>
<dbReference type="InterPro" id="IPR039426">
    <property type="entry name" value="TonB-dep_rcpt-like"/>
</dbReference>
<keyword evidence="5 9" id="KW-0732">Signal</keyword>
<name>A0ABT8RFM4_9BACT</name>
<keyword evidence="12" id="KW-1185">Reference proteome</keyword>
<dbReference type="PROSITE" id="PS52016">
    <property type="entry name" value="TONB_DEPENDENT_REC_3"/>
    <property type="match status" value="1"/>
</dbReference>
<sequence length="681" mass="75977">MLISLQKKAALCISLLLLLYCQVQAQVEPTQSDSLDIYSMSLEELTNLKATGVSSELEEMINSLIGVASKKAVSVRKSPSIISLITQEEISRSGARDLLDVLRLVPGFDFGVDVQGVIGIGIRGNWAHEGKALLLLDGQELNEILYSTIQLGNNFNVDQIKRIEIIRGPGSAIYGGYAEYGVINIITKDVEDLHGIQASATYSHLGNTYGRRIINVSAGKKTKDFAFTLSSFIGQGRRSTGEYTDFDGNTYTLTNSSALNPTNINLGLSYKKLSFRGIYDSYQTTNRDNVGQVYQLAYNNFKSYYADLKYDLEVGKKLTITPRINFKHQIPWQSPPLAEGSTDFNIAADRYRGSLTALYEPNRYLNLTIGSEFFNDRARNRIDSVVFVNGEPTVAYRNTALFAEGILKNRLVNVIIGARYDQNNSYGSAFVPRVGLTKKLDKANFKLLYSSSFRAPGIENIELSLDGNIKPEKTHVLEFEAGYQFTSKMLLTANVYDITTFHPIVYFVDEETAAEGYANFARTGTRGIELEYKVKDQWGYINLNYSFYTAANKNRIDTYAVSGQPNLMLAFAGHKLNVNSSFILYKGLSINPSGTFMSKRFGYAYNAESNSGMLQSFDPVVLANLFVQYENLWEKRVTVGAGVYDLLNKQFQFIQPYNSGHAPLPGPGREFVLKLSYSLNF</sequence>
<evidence type="ECO:0000256" key="4">
    <source>
        <dbReference type="ARBA" id="ARBA00022692"/>
    </source>
</evidence>
<dbReference type="RefSeq" id="WP_302041702.1">
    <property type="nucleotide sequence ID" value="NZ_JAUKPO010000038.1"/>
</dbReference>
<feature type="chain" id="PRO_5045211533" evidence="9">
    <location>
        <begin position="26"/>
        <end position="681"/>
    </location>
</feature>
<dbReference type="InterPro" id="IPR037066">
    <property type="entry name" value="Plug_dom_sf"/>
</dbReference>
<reference evidence="11" key="1">
    <citation type="submission" date="2023-07" db="EMBL/GenBank/DDBJ databases">
        <title>The genome sequence of Rhodocytophaga aerolata KACC 12507.</title>
        <authorList>
            <person name="Zhang X."/>
        </authorList>
    </citation>
    <scope>NUCLEOTIDE SEQUENCE</scope>
    <source>
        <strain evidence="11">KACC 12507</strain>
    </source>
</reference>
<keyword evidence="11" id="KW-0675">Receptor</keyword>
<evidence type="ECO:0000256" key="7">
    <source>
        <dbReference type="ARBA" id="ARBA00023237"/>
    </source>
</evidence>
<feature type="signal peptide" evidence="9">
    <location>
        <begin position="1"/>
        <end position="25"/>
    </location>
</feature>
<evidence type="ECO:0000256" key="5">
    <source>
        <dbReference type="ARBA" id="ARBA00022729"/>
    </source>
</evidence>
<keyword evidence="4 8" id="KW-0812">Transmembrane</keyword>
<keyword evidence="6 8" id="KW-0472">Membrane</keyword>
<evidence type="ECO:0000256" key="9">
    <source>
        <dbReference type="SAM" id="SignalP"/>
    </source>
</evidence>
<evidence type="ECO:0000256" key="1">
    <source>
        <dbReference type="ARBA" id="ARBA00004571"/>
    </source>
</evidence>
<evidence type="ECO:0000256" key="2">
    <source>
        <dbReference type="ARBA" id="ARBA00022448"/>
    </source>
</evidence>
<evidence type="ECO:0000313" key="12">
    <source>
        <dbReference type="Proteomes" id="UP001168528"/>
    </source>
</evidence>
<evidence type="ECO:0000256" key="3">
    <source>
        <dbReference type="ARBA" id="ARBA00022452"/>
    </source>
</evidence>
<keyword evidence="7 8" id="KW-0998">Cell outer membrane</keyword>
<comment type="similarity">
    <text evidence="8">Belongs to the TonB-dependent receptor family.</text>
</comment>
<evidence type="ECO:0000313" key="11">
    <source>
        <dbReference type="EMBL" id="MDO1450903.1"/>
    </source>
</evidence>
<evidence type="ECO:0000259" key="10">
    <source>
        <dbReference type="Pfam" id="PF07715"/>
    </source>
</evidence>
<dbReference type="Gene3D" id="2.170.130.10">
    <property type="entry name" value="TonB-dependent receptor, plug domain"/>
    <property type="match status" value="1"/>
</dbReference>
<evidence type="ECO:0000256" key="8">
    <source>
        <dbReference type="PROSITE-ProRule" id="PRU01360"/>
    </source>
</evidence>
<evidence type="ECO:0000256" key="6">
    <source>
        <dbReference type="ARBA" id="ARBA00023136"/>
    </source>
</evidence>
<protein>
    <submittedName>
        <fullName evidence="11">TonB-dependent receptor plug domain-containing protein</fullName>
    </submittedName>
</protein>
<keyword evidence="3 8" id="KW-1134">Transmembrane beta strand</keyword>
<accession>A0ABT8RFM4</accession>
<dbReference type="PANTHER" id="PTHR30069">
    <property type="entry name" value="TONB-DEPENDENT OUTER MEMBRANE RECEPTOR"/>
    <property type="match status" value="1"/>
</dbReference>
<dbReference type="EMBL" id="JAUKPO010000038">
    <property type="protein sequence ID" value="MDO1450903.1"/>
    <property type="molecule type" value="Genomic_DNA"/>
</dbReference>
<organism evidence="11 12">
    <name type="scientific">Rhodocytophaga aerolata</name>
    <dbReference type="NCBI Taxonomy" id="455078"/>
    <lineage>
        <taxon>Bacteria</taxon>
        <taxon>Pseudomonadati</taxon>
        <taxon>Bacteroidota</taxon>
        <taxon>Cytophagia</taxon>
        <taxon>Cytophagales</taxon>
        <taxon>Rhodocytophagaceae</taxon>
        <taxon>Rhodocytophaga</taxon>
    </lineage>
</organism>
<dbReference type="Proteomes" id="UP001168528">
    <property type="component" value="Unassembled WGS sequence"/>
</dbReference>
<keyword evidence="2 8" id="KW-0813">Transport</keyword>
<dbReference type="InterPro" id="IPR036942">
    <property type="entry name" value="Beta-barrel_TonB_sf"/>
</dbReference>
<gene>
    <name evidence="11" type="ORF">Q0590_31805</name>
</gene>
<proteinExistence type="inferred from homology"/>
<dbReference type="SUPFAM" id="SSF56935">
    <property type="entry name" value="Porins"/>
    <property type="match status" value="1"/>
</dbReference>